<organism evidence="2 3">
    <name type="scientific">Kitasatospora saccharophila</name>
    <dbReference type="NCBI Taxonomy" id="407973"/>
    <lineage>
        <taxon>Bacteria</taxon>
        <taxon>Bacillati</taxon>
        <taxon>Actinomycetota</taxon>
        <taxon>Actinomycetes</taxon>
        <taxon>Kitasatosporales</taxon>
        <taxon>Streptomycetaceae</taxon>
        <taxon>Kitasatospora</taxon>
    </lineage>
</organism>
<keyword evidence="1" id="KW-0812">Transmembrane</keyword>
<proteinExistence type="predicted"/>
<feature type="transmembrane region" description="Helical" evidence="1">
    <location>
        <begin position="249"/>
        <end position="273"/>
    </location>
</feature>
<accession>A0ABN2X4W5</accession>
<evidence type="ECO:0000313" key="2">
    <source>
        <dbReference type="EMBL" id="GAA2103320.1"/>
    </source>
</evidence>
<dbReference type="RefSeq" id="WP_344553527.1">
    <property type="nucleotide sequence ID" value="NZ_BAAANS010000025.1"/>
</dbReference>
<keyword evidence="1" id="KW-1133">Transmembrane helix</keyword>
<evidence type="ECO:0000313" key="3">
    <source>
        <dbReference type="Proteomes" id="UP001500897"/>
    </source>
</evidence>
<keyword evidence="3" id="KW-1185">Reference proteome</keyword>
<gene>
    <name evidence="2" type="ORF">GCM10009759_38560</name>
</gene>
<feature type="transmembrane region" description="Helical" evidence="1">
    <location>
        <begin position="195"/>
        <end position="216"/>
    </location>
</feature>
<dbReference type="InterPro" id="IPR018650">
    <property type="entry name" value="STSV1_Orf64"/>
</dbReference>
<dbReference type="EMBL" id="BAAANS010000025">
    <property type="protein sequence ID" value="GAA2103320.1"/>
    <property type="molecule type" value="Genomic_DNA"/>
</dbReference>
<feature type="transmembrane region" description="Helical" evidence="1">
    <location>
        <begin position="330"/>
        <end position="350"/>
    </location>
</feature>
<protein>
    <submittedName>
        <fullName evidence="2">DUF2079 domain-containing protein</fullName>
    </submittedName>
</protein>
<dbReference type="Proteomes" id="UP001500897">
    <property type="component" value="Unassembled WGS sequence"/>
</dbReference>
<name>A0ABN2X4W5_9ACTN</name>
<evidence type="ECO:0000256" key="1">
    <source>
        <dbReference type="SAM" id="Phobius"/>
    </source>
</evidence>
<feature type="transmembrane region" description="Helical" evidence="1">
    <location>
        <begin position="6"/>
        <end position="25"/>
    </location>
</feature>
<keyword evidence="1" id="KW-0472">Membrane</keyword>
<dbReference type="Pfam" id="PF09852">
    <property type="entry name" value="DUF2079"/>
    <property type="match status" value="1"/>
</dbReference>
<reference evidence="3" key="1">
    <citation type="journal article" date="2019" name="Int. J. Syst. Evol. Microbiol.">
        <title>The Global Catalogue of Microorganisms (GCM) 10K type strain sequencing project: providing services to taxonomists for standard genome sequencing and annotation.</title>
        <authorList>
            <consortium name="The Broad Institute Genomics Platform"/>
            <consortium name="The Broad Institute Genome Sequencing Center for Infectious Disease"/>
            <person name="Wu L."/>
            <person name="Ma J."/>
        </authorList>
    </citation>
    <scope>NUCLEOTIDE SEQUENCE [LARGE SCALE GENOMIC DNA]</scope>
    <source>
        <strain evidence="3">JCM 14559</strain>
    </source>
</reference>
<sequence length="456" mass="48522">MLFRRWFQVLLPLALFGAYGTVAVLRQQRMETSGFDLGIFEQGVRGYAGLGAPVSALKGSGFNLLGDHFSPVLAVLAPLYRLFPDARTLLLAQAALFALSALPVARLAVDRLGPARGAAVSCGYGLSWGLWTAVGFDFHEIAFAVPLAAFAVEALARGRWRAAVGWALPLLLVKEDQGLLVSAVGAYVFARGRRVLGTATVLAAAGGTALAVLLVIPAHNPGGVYTYAASGSWRGGDPLTQLLLPGQKWLTVLVLLLPTAFLALRSPLVLLAVPPLAARFWSADPAYWDVRQHYNAVLMPILFLALADGLGRVRGEAPGRERTLPRRVALLVPALVPVLALLLFPTSLVGSAPPRLADARAVLATVPDGARVAAANRLAPQLTGRCTVSLFPYLTRPGRDAPWGRPTAEWVAVLDRPDDFPLPEAEMVRARAELADQGYREVAAGGGVAVYRWSSD</sequence>
<comment type="caution">
    <text evidence="2">The sequence shown here is derived from an EMBL/GenBank/DDBJ whole genome shotgun (WGS) entry which is preliminary data.</text>
</comment>